<protein>
    <submittedName>
        <fullName evidence="7">APC family permease</fullName>
    </submittedName>
</protein>
<proteinExistence type="predicted"/>
<keyword evidence="4 5" id="KW-0472">Membrane</keyword>
<accession>A0ABV1SF73</accession>
<organism evidence="7 8">
    <name type="scientific">Thioclava kandeliae</name>
    <dbReference type="NCBI Taxonomy" id="3070818"/>
    <lineage>
        <taxon>Bacteria</taxon>
        <taxon>Pseudomonadati</taxon>
        <taxon>Pseudomonadota</taxon>
        <taxon>Alphaproteobacteria</taxon>
        <taxon>Rhodobacterales</taxon>
        <taxon>Paracoccaceae</taxon>
        <taxon>Thioclava</taxon>
    </lineage>
</organism>
<evidence type="ECO:0000256" key="1">
    <source>
        <dbReference type="ARBA" id="ARBA00004141"/>
    </source>
</evidence>
<keyword evidence="2 5" id="KW-0812">Transmembrane</keyword>
<feature type="transmembrane region" description="Helical" evidence="5">
    <location>
        <begin position="367"/>
        <end position="391"/>
    </location>
</feature>
<feature type="transmembrane region" description="Helical" evidence="5">
    <location>
        <begin position="202"/>
        <end position="223"/>
    </location>
</feature>
<feature type="transmembrane region" description="Helical" evidence="5">
    <location>
        <begin position="50"/>
        <end position="71"/>
    </location>
</feature>
<feature type="transmembrane region" description="Helical" evidence="5">
    <location>
        <begin position="131"/>
        <end position="148"/>
    </location>
</feature>
<dbReference type="PANTHER" id="PTHR42770:SF16">
    <property type="entry name" value="AMINO ACID PERMEASE"/>
    <property type="match status" value="1"/>
</dbReference>
<keyword evidence="3 5" id="KW-1133">Transmembrane helix</keyword>
<evidence type="ECO:0000256" key="4">
    <source>
        <dbReference type="ARBA" id="ARBA00023136"/>
    </source>
</evidence>
<keyword evidence="8" id="KW-1185">Reference proteome</keyword>
<feature type="transmembrane region" description="Helical" evidence="5">
    <location>
        <begin position="403"/>
        <end position="424"/>
    </location>
</feature>
<evidence type="ECO:0000256" key="2">
    <source>
        <dbReference type="ARBA" id="ARBA00022692"/>
    </source>
</evidence>
<feature type="transmembrane region" description="Helical" evidence="5">
    <location>
        <begin position="340"/>
        <end position="361"/>
    </location>
</feature>
<dbReference type="Gene3D" id="1.20.1740.10">
    <property type="entry name" value="Amino acid/polyamine transporter I"/>
    <property type="match status" value="1"/>
</dbReference>
<dbReference type="InterPro" id="IPR004841">
    <property type="entry name" value="AA-permease/SLC12A_dom"/>
</dbReference>
<dbReference type="Pfam" id="PF00324">
    <property type="entry name" value="AA_permease"/>
    <property type="match status" value="1"/>
</dbReference>
<evidence type="ECO:0000259" key="6">
    <source>
        <dbReference type="Pfam" id="PF00324"/>
    </source>
</evidence>
<evidence type="ECO:0000313" key="8">
    <source>
        <dbReference type="Proteomes" id="UP001438953"/>
    </source>
</evidence>
<dbReference type="PANTHER" id="PTHR42770">
    <property type="entry name" value="AMINO ACID TRANSPORTER-RELATED"/>
    <property type="match status" value="1"/>
</dbReference>
<feature type="transmembrane region" description="Helical" evidence="5">
    <location>
        <begin position="235"/>
        <end position="255"/>
    </location>
</feature>
<evidence type="ECO:0000256" key="5">
    <source>
        <dbReference type="SAM" id="Phobius"/>
    </source>
</evidence>
<feature type="transmembrane region" description="Helical" evidence="5">
    <location>
        <begin position="287"/>
        <end position="307"/>
    </location>
</feature>
<evidence type="ECO:0000313" key="7">
    <source>
        <dbReference type="EMBL" id="MER5171181.1"/>
    </source>
</evidence>
<sequence length="476" mass="50161">MTDATAGSRLRGNSIGLAHIVFFVVAAAAPMTAVVGATPPAFAFGNGTGVPGAFVLAGLLYLVFSVGYTAMTPYISGAGGFFSYISRGMGAAAGVGGALMALLAYFAIQIGIYALFAVFMAATLAPYGIELPWWVWSLVVLGVVVYFGRRNIAISGRILGACMLAELAILLLLDIAILFHGGGPEGLTLSGFRPSEVLAPGLGVSMVFVLGAYVGFEATAIFAEEAHRPERTIPRATYVAVLLITLFYAFSTWAISQYYGPSQVRGAAEASLEGFYFDAAADLLGPWSVTVMNLLLLTSLFACLLSFHNTLNRYFYTLARESLIWRKLAHIHPEHGSPHMAGLVQAGLVAVILIAFAIGGADPYMTVFSWMAGLAVLAILATQILVSASVIRFFRINTHRRSVWVVLVAPVLATLGLLAAFALVSGNISMLTGSESAIVLAFPLLVIATGLGGALIAWGIKARNPALYSNLGRSFD</sequence>
<name>A0ABV1SF73_9RHOB</name>
<comment type="subcellular location">
    <subcellularLocation>
        <location evidence="1">Membrane</location>
        <topology evidence="1">Multi-pass membrane protein</topology>
    </subcellularLocation>
</comment>
<feature type="domain" description="Amino acid permease/ SLC12A" evidence="6">
    <location>
        <begin position="19"/>
        <end position="424"/>
    </location>
</feature>
<feature type="transmembrane region" description="Helical" evidence="5">
    <location>
        <begin position="436"/>
        <end position="460"/>
    </location>
</feature>
<comment type="caution">
    <text evidence="7">The sequence shown here is derived from an EMBL/GenBank/DDBJ whole genome shotgun (WGS) entry which is preliminary data.</text>
</comment>
<feature type="transmembrane region" description="Helical" evidence="5">
    <location>
        <begin position="17"/>
        <end position="38"/>
    </location>
</feature>
<gene>
    <name evidence="7" type="ORF">VSX56_05265</name>
</gene>
<dbReference type="PIRSF" id="PIRSF006060">
    <property type="entry name" value="AA_transporter"/>
    <property type="match status" value="1"/>
</dbReference>
<dbReference type="EMBL" id="JAYWLC010000003">
    <property type="protein sequence ID" value="MER5171181.1"/>
    <property type="molecule type" value="Genomic_DNA"/>
</dbReference>
<feature type="transmembrane region" description="Helical" evidence="5">
    <location>
        <begin position="160"/>
        <end position="182"/>
    </location>
</feature>
<feature type="transmembrane region" description="Helical" evidence="5">
    <location>
        <begin position="92"/>
        <end position="125"/>
    </location>
</feature>
<evidence type="ECO:0000256" key="3">
    <source>
        <dbReference type="ARBA" id="ARBA00022989"/>
    </source>
</evidence>
<dbReference type="RefSeq" id="WP_339114565.1">
    <property type="nucleotide sequence ID" value="NZ_JAYWLC010000003.1"/>
</dbReference>
<dbReference type="InterPro" id="IPR050367">
    <property type="entry name" value="APC_superfamily"/>
</dbReference>
<reference evidence="7 8" key="1">
    <citation type="submission" date="2024-06" db="EMBL/GenBank/DDBJ databases">
        <title>Thioclava kandeliae sp. nov. from a rhizosphere soil sample of Kandelia candel in a mangrove.</title>
        <authorList>
            <person name="Mu T."/>
        </authorList>
    </citation>
    <scope>NUCLEOTIDE SEQUENCE [LARGE SCALE GENOMIC DNA]</scope>
    <source>
        <strain evidence="7 8">CPCC 100088</strain>
    </source>
</reference>
<dbReference type="Proteomes" id="UP001438953">
    <property type="component" value="Unassembled WGS sequence"/>
</dbReference>